<feature type="domain" description="Reverse transcriptase Ty1/copia-type" evidence="1">
    <location>
        <begin position="1"/>
        <end position="49"/>
    </location>
</feature>
<gene>
    <name evidence="2" type="ORF">OSB04_un000807</name>
</gene>
<evidence type="ECO:0000259" key="1">
    <source>
        <dbReference type="Pfam" id="PF07727"/>
    </source>
</evidence>
<dbReference type="EMBL" id="JARYMX010000073">
    <property type="protein sequence ID" value="KAJ9536033.1"/>
    <property type="molecule type" value="Genomic_DNA"/>
</dbReference>
<comment type="caution">
    <text evidence="2">The sequence shown here is derived from an EMBL/GenBank/DDBJ whole genome shotgun (WGS) entry which is preliminary data.</text>
</comment>
<accession>A0AA38SPU2</accession>
<dbReference type="Proteomes" id="UP001172457">
    <property type="component" value="Unassembled WGS sequence"/>
</dbReference>
<dbReference type="AlphaFoldDB" id="A0AA38SPU2"/>
<dbReference type="PANTHER" id="PTHR11439">
    <property type="entry name" value="GAG-POL-RELATED RETROTRANSPOSON"/>
    <property type="match status" value="1"/>
</dbReference>
<protein>
    <recommendedName>
        <fullName evidence="1">Reverse transcriptase Ty1/copia-type domain-containing protein</fullName>
    </recommendedName>
</protein>
<proteinExistence type="predicted"/>
<dbReference type="Pfam" id="PF07727">
    <property type="entry name" value="RVT_2"/>
    <property type="match status" value="1"/>
</dbReference>
<keyword evidence="3" id="KW-1185">Reference proteome</keyword>
<sequence>MSDLDELTYYLGIEVSQEKGCVKIKQESYAMKILKEAGMENCNPTLCSMELGLKLSKDENEPEVGCLRYLLHTRPDLTYSRGNDMKLVGYSDSNHNVGVDDGRSTMGHVFYLGTSPITWCSQKQATVALFSCEAEFMAATVAACQAIWLRELLAKLTGLEKQNVLIHVDNKSAIALSKNPVFHGRSKHIHTRYYFIRECVENEQVVVEHVSGDKQRADPLTKALARIRFKEMRSLLGVQELPSST</sequence>
<dbReference type="InterPro" id="IPR013103">
    <property type="entry name" value="RVT_2"/>
</dbReference>
<organism evidence="2 3">
    <name type="scientific">Centaurea solstitialis</name>
    <name type="common">yellow star-thistle</name>
    <dbReference type="NCBI Taxonomy" id="347529"/>
    <lineage>
        <taxon>Eukaryota</taxon>
        <taxon>Viridiplantae</taxon>
        <taxon>Streptophyta</taxon>
        <taxon>Embryophyta</taxon>
        <taxon>Tracheophyta</taxon>
        <taxon>Spermatophyta</taxon>
        <taxon>Magnoliopsida</taxon>
        <taxon>eudicotyledons</taxon>
        <taxon>Gunneridae</taxon>
        <taxon>Pentapetalae</taxon>
        <taxon>asterids</taxon>
        <taxon>campanulids</taxon>
        <taxon>Asterales</taxon>
        <taxon>Asteraceae</taxon>
        <taxon>Carduoideae</taxon>
        <taxon>Cardueae</taxon>
        <taxon>Centaureinae</taxon>
        <taxon>Centaurea</taxon>
    </lineage>
</organism>
<dbReference type="CDD" id="cd09272">
    <property type="entry name" value="RNase_HI_RT_Ty1"/>
    <property type="match status" value="1"/>
</dbReference>
<evidence type="ECO:0000313" key="2">
    <source>
        <dbReference type="EMBL" id="KAJ9536033.1"/>
    </source>
</evidence>
<reference evidence="2" key="1">
    <citation type="submission" date="2023-03" db="EMBL/GenBank/DDBJ databases">
        <title>Chromosome-scale reference genome and RAD-based genetic map of yellow starthistle (Centaurea solstitialis) reveal putative structural variation and QTLs associated with invader traits.</title>
        <authorList>
            <person name="Reatini B."/>
            <person name="Cang F.A."/>
            <person name="Jiang Q."/>
            <person name="Mckibben M.T.W."/>
            <person name="Barker M.S."/>
            <person name="Rieseberg L.H."/>
            <person name="Dlugosch K.M."/>
        </authorList>
    </citation>
    <scope>NUCLEOTIDE SEQUENCE</scope>
    <source>
        <strain evidence="2">CAN-66</strain>
        <tissue evidence="2">Leaf</tissue>
    </source>
</reference>
<name>A0AA38SPU2_9ASTR</name>
<dbReference type="PANTHER" id="PTHR11439:SF480">
    <property type="entry name" value="REVERSE TRANSCRIPTASE TY1_COPIA-TYPE DOMAIN-CONTAINING PROTEIN"/>
    <property type="match status" value="1"/>
</dbReference>
<evidence type="ECO:0000313" key="3">
    <source>
        <dbReference type="Proteomes" id="UP001172457"/>
    </source>
</evidence>
<dbReference type="InterPro" id="IPR043502">
    <property type="entry name" value="DNA/RNA_pol_sf"/>
</dbReference>
<dbReference type="SUPFAM" id="SSF56672">
    <property type="entry name" value="DNA/RNA polymerases"/>
    <property type="match status" value="1"/>
</dbReference>